<sequence length="330" mass="38852">MSSTFPLFRLPLVALQIVINNFHLNHLVILSFCSQRAQRILRLLRKKNQKTCIEAKCNSITSVVLKDTFLEDLLPNWSSEVIDRVETSRVNIIEKSQLLEDDRIEFVRVGESVIPLKKTFQKDGEEAILNFYFEERFEGLKVMLNHFTWFFETPIYISCHNSRLHQNQIRVFLDYAVAKQKSIDYCHIHSENTTEEEIRRALDRDSFAVMNGFWFNLDNLLRINCRVCRIWGSKLTSLQMNQYLKRWKQGGYEKTRRISIEMEDINLEVLLAGLNAVNFPQGEKRMYKDENNRTVTIEYGFDIHKNDNTVATIVHHGGNIVSNLFHMIVW</sequence>
<keyword evidence="3" id="KW-1185">Reference proteome</keyword>
<accession>G0MGC0</accession>
<evidence type="ECO:0000259" key="1">
    <source>
        <dbReference type="Pfam" id="PF07735"/>
    </source>
</evidence>
<dbReference type="InParanoid" id="G0MGC0"/>
<organism evidence="3">
    <name type="scientific">Caenorhabditis brenneri</name>
    <name type="common">Nematode worm</name>
    <dbReference type="NCBI Taxonomy" id="135651"/>
    <lineage>
        <taxon>Eukaryota</taxon>
        <taxon>Metazoa</taxon>
        <taxon>Ecdysozoa</taxon>
        <taxon>Nematoda</taxon>
        <taxon>Chromadorea</taxon>
        <taxon>Rhabditida</taxon>
        <taxon>Rhabditina</taxon>
        <taxon>Rhabditomorpha</taxon>
        <taxon>Rhabditoidea</taxon>
        <taxon>Rhabditidae</taxon>
        <taxon>Peloderinae</taxon>
        <taxon>Caenorhabditis</taxon>
    </lineage>
</organism>
<dbReference type="AlphaFoldDB" id="G0MGC0"/>
<dbReference type="Pfam" id="PF07735">
    <property type="entry name" value="FBA_2"/>
    <property type="match status" value="1"/>
</dbReference>
<protein>
    <recommendedName>
        <fullName evidence="1">Sdz-33 F-box domain-containing protein</fullName>
    </recommendedName>
</protein>
<feature type="domain" description="Sdz-33 F-box" evidence="1">
    <location>
        <begin position="207"/>
        <end position="260"/>
    </location>
</feature>
<proteinExistence type="predicted"/>
<name>G0MGC0_CAEBE</name>
<gene>
    <name evidence="2" type="ORF">CAEBREN_19518</name>
</gene>
<dbReference type="OrthoDB" id="28673at2759"/>
<dbReference type="OMA" id="CHIHSEN"/>
<evidence type="ECO:0000313" key="2">
    <source>
        <dbReference type="EMBL" id="EGT56624.1"/>
    </source>
</evidence>
<dbReference type="PANTHER" id="PTHR21503:SF53">
    <property type="entry name" value="F-BOX ASSOCIATED DOMAIN-CONTAINING PROTEIN-RELATED"/>
    <property type="match status" value="1"/>
</dbReference>
<dbReference type="EMBL" id="GL379793">
    <property type="protein sequence ID" value="EGT56624.1"/>
    <property type="molecule type" value="Genomic_DNA"/>
</dbReference>
<dbReference type="Proteomes" id="UP000008068">
    <property type="component" value="Unassembled WGS sequence"/>
</dbReference>
<dbReference type="HOGENOM" id="CLU_028840_0_1_1"/>
<evidence type="ECO:0000313" key="3">
    <source>
        <dbReference type="Proteomes" id="UP000008068"/>
    </source>
</evidence>
<dbReference type="PANTHER" id="PTHR21503">
    <property type="entry name" value="F-BOX-CONTAINING HYPOTHETICAL PROTEIN C.ELEGANS"/>
    <property type="match status" value="1"/>
</dbReference>
<reference evidence="3" key="1">
    <citation type="submission" date="2011-07" db="EMBL/GenBank/DDBJ databases">
        <authorList>
            <consortium name="Caenorhabditis brenneri Sequencing and Analysis Consortium"/>
            <person name="Wilson R.K."/>
        </authorList>
    </citation>
    <scope>NUCLEOTIDE SEQUENCE [LARGE SCALE GENOMIC DNA]</scope>
    <source>
        <strain evidence="3">PB2801</strain>
    </source>
</reference>
<dbReference type="InterPro" id="IPR012885">
    <property type="entry name" value="F-box_Sdz-33"/>
</dbReference>